<feature type="region of interest" description="Disordered" evidence="2">
    <location>
        <begin position="455"/>
        <end position="562"/>
    </location>
</feature>
<dbReference type="AlphaFoldDB" id="A0A1Y2ELC7"/>
<feature type="compositionally biased region" description="Low complexity" evidence="2">
    <location>
        <begin position="1"/>
        <end position="14"/>
    </location>
</feature>
<name>A0A1Y2ELC7_9FUNG</name>
<accession>A0A1Y2ELC7</accession>
<sequence>MDNNISIEESNNNEKNNDDDKLTFNITLKSGEEFKDELQKNIEQYKFEFEKRLYSVLNKDIFNSSFDNKKKIFDTNGNFVTFSEKKNGQNQKSKRKSKYNLNNPFIFSASNFNLDYNQNLGSNRLKFKSENNISDYHKRNNNNQTQYLSKSYNNISNNNRPERSLYDLSGKKVTRNKKDSKIRKTFEDLQKELNNLENDLKNNNNESDEDKIIDLRKKELHKNYKEYIKSKPNNDSPNLRRYKKYVNDFEWAKKRHLEAINKQNTQKTTTEIDEITERLYNPEYYPNVYKMKFNAAKSNEKLDSNFNKKKSSSKKKLNTSNNGKVYSHSEPNLSSNNDYTRAKMIDQINNFSPLSPENFTMKSSKTKKIYSKSLNALNDNISNSHDNIKKSIMNMKNNNINSINNSSNNIQENTINKSQRNISNGKVNRVGFSTEEIHYESTKSSENIKNSLRNISNSSKNLSSKTDLNKSNNNLKSSKNDSRSYSSLRGSKNESKSYSSLRGSKNESKSYSSLRGSKNESKSYSSLRGSKNESKSHSNLKSKTIKQEHNMKNEKINRSLDSITKSKRNKKYYDTEEDTEMNDLEDYEESNSFDIEDDDIGEQAALQFQQIMSFSSKSINNLNNYDN</sequence>
<dbReference type="STRING" id="1754190.A0A1Y2ELC7"/>
<feature type="coiled-coil region" evidence="1">
    <location>
        <begin position="179"/>
        <end position="213"/>
    </location>
</feature>
<evidence type="ECO:0000256" key="1">
    <source>
        <dbReference type="SAM" id="Coils"/>
    </source>
</evidence>
<dbReference type="Proteomes" id="UP000193920">
    <property type="component" value="Unassembled WGS sequence"/>
</dbReference>
<feature type="region of interest" description="Disordered" evidence="2">
    <location>
        <begin position="304"/>
        <end position="336"/>
    </location>
</feature>
<keyword evidence="1" id="KW-0175">Coiled coil</keyword>
<evidence type="ECO:0000256" key="2">
    <source>
        <dbReference type="SAM" id="MobiDB-lite"/>
    </source>
</evidence>
<evidence type="ECO:0000313" key="4">
    <source>
        <dbReference type="Proteomes" id="UP000193920"/>
    </source>
</evidence>
<dbReference type="OrthoDB" id="2160484at2759"/>
<feature type="compositionally biased region" description="Basic residues" evidence="2">
    <location>
        <begin position="307"/>
        <end position="317"/>
    </location>
</feature>
<feature type="compositionally biased region" description="Basic and acidic residues" evidence="2">
    <location>
        <begin position="545"/>
        <end position="558"/>
    </location>
</feature>
<reference evidence="3 4" key="1">
    <citation type="submission" date="2016-08" db="EMBL/GenBank/DDBJ databases">
        <title>A Parts List for Fungal Cellulosomes Revealed by Comparative Genomics.</title>
        <authorList>
            <consortium name="DOE Joint Genome Institute"/>
            <person name="Haitjema C.H."/>
            <person name="Gilmore S.P."/>
            <person name="Henske J.K."/>
            <person name="Solomon K.V."/>
            <person name="De Groot R."/>
            <person name="Kuo A."/>
            <person name="Mondo S.J."/>
            <person name="Salamov A.A."/>
            <person name="Labutti K."/>
            <person name="Zhao Z."/>
            <person name="Chiniquy J."/>
            <person name="Barry K."/>
            <person name="Brewer H.M."/>
            <person name="Purvine S.O."/>
            <person name="Wright A.T."/>
            <person name="Boxma B."/>
            <person name="Van Alen T."/>
            <person name="Hackstein J.H."/>
            <person name="Baker S.E."/>
            <person name="Grigoriev I.V."/>
            <person name="O'Malley M.A."/>
        </authorList>
    </citation>
    <scope>NUCLEOTIDE SEQUENCE [LARGE SCALE GENOMIC DNA]</scope>
    <source>
        <strain evidence="3 4">G1</strain>
    </source>
</reference>
<feature type="compositionally biased region" description="Low complexity" evidence="2">
    <location>
        <begin position="455"/>
        <end position="487"/>
    </location>
</feature>
<feature type="compositionally biased region" description="Polar residues" evidence="2">
    <location>
        <begin position="496"/>
        <end position="529"/>
    </location>
</feature>
<feature type="region of interest" description="Disordered" evidence="2">
    <location>
        <begin position="1"/>
        <end position="21"/>
    </location>
</feature>
<evidence type="ECO:0000313" key="3">
    <source>
        <dbReference type="EMBL" id="ORY72308.1"/>
    </source>
</evidence>
<keyword evidence="4" id="KW-1185">Reference proteome</keyword>
<gene>
    <name evidence="3" type="ORF">LY90DRAFT_700035</name>
</gene>
<proteinExistence type="predicted"/>
<organism evidence="3 4">
    <name type="scientific">Neocallimastix californiae</name>
    <dbReference type="NCBI Taxonomy" id="1754190"/>
    <lineage>
        <taxon>Eukaryota</taxon>
        <taxon>Fungi</taxon>
        <taxon>Fungi incertae sedis</taxon>
        <taxon>Chytridiomycota</taxon>
        <taxon>Chytridiomycota incertae sedis</taxon>
        <taxon>Neocallimastigomycetes</taxon>
        <taxon>Neocallimastigales</taxon>
        <taxon>Neocallimastigaceae</taxon>
        <taxon>Neocallimastix</taxon>
    </lineage>
</organism>
<comment type="caution">
    <text evidence="3">The sequence shown here is derived from an EMBL/GenBank/DDBJ whole genome shotgun (WGS) entry which is preliminary data.</text>
</comment>
<protein>
    <submittedName>
        <fullName evidence="3">Uncharacterized protein</fullName>
    </submittedName>
</protein>
<dbReference type="EMBL" id="MCOG01000040">
    <property type="protein sequence ID" value="ORY72308.1"/>
    <property type="molecule type" value="Genomic_DNA"/>
</dbReference>